<reference evidence="2" key="1">
    <citation type="journal article" date="2013" name="Nature">
        <title>Draft genome of the wheat A-genome progenitor Triticum urartu.</title>
        <authorList>
            <person name="Ling H.Q."/>
            <person name="Zhao S."/>
            <person name="Liu D."/>
            <person name="Wang J."/>
            <person name="Sun H."/>
            <person name="Zhang C."/>
            <person name="Fan H."/>
            <person name="Li D."/>
            <person name="Dong L."/>
            <person name="Tao Y."/>
            <person name="Gao C."/>
            <person name="Wu H."/>
            <person name="Li Y."/>
            <person name="Cui Y."/>
            <person name="Guo X."/>
            <person name="Zheng S."/>
            <person name="Wang B."/>
            <person name="Yu K."/>
            <person name="Liang Q."/>
            <person name="Yang W."/>
            <person name="Lou X."/>
            <person name="Chen J."/>
            <person name="Feng M."/>
            <person name="Jian J."/>
            <person name="Zhang X."/>
            <person name="Luo G."/>
            <person name="Jiang Y."/>
            <person name="Liu J."/>
            <person name="Wang Z."/>
            <person name="Sha Y."/>
            <person name="Zhang B."/>
            <person name="Wu H."/>
            <person name="Tang D."/>
            <person name="Shen Q."/>
            <person name="Xue P."/>
            <person name="Zou S."/>
            <person name="Wang X."/>
            <person name="Liu X."/>
            <person name="Wang F."/>
            <person name="Yang Y."/>
            <person name="An X."/>
            <person name="Dong Z."/>
            <person name="Zhang K."/>
            <person name="Zhang X."/>
            <person name="Luo M.C."/>
            <person name="Dvorak J."/>
            <person name="Tong Y."/>
            <person name="Wang J."/>
            <person name="Yang H."/>
            <person name="Li Z."/>
            <person name="Wang D."/>
            <person name="Zhang A."/>
            <person name="Wang J."/>
        </authorList>
    </citation>
    <scope>NUCLEOTIDE SEQUENCE</scope>
    <source>
        <strain evidence="2">cv. G1812</strain>
    </source>
</reference>
<keyword evidence="2" id="KW-1185">Reference proteome</keyword>
<sequence length="21" mass="2361">MTFMDIKIACTCSFYTVGCLL</sequence>
<dbReference type="EnsemblPlants" id="TuG1812G0200002232.01.T03">
    <property type="protein sequence ID" value="TuG1812G0200002232.01.T03.cds375826"/>
    <property type="gene ID" value="TuG1812G0200002232.01"/>
</dbReference>
<dbReference type="Gramene" id="TuG1812G0200002232.01.T03">
    <property type="protein sequence ID" value="TuG1812G0200002232.01.T03.cds375826"/>
    <property type="gene ID" value="TuG1812G0200002232.01"/>
</dbReference>
<dbReference type="AlphaFoldDB" id="A0A8R7PCW9"/>
<reference evidence="1" key="2">
    <citation type="submission" date="2018-03" db="EMBL/GenBank/DDBJ databases">
        <title>The Triticum urartu genome reveals the dynamic nature of wheat genome evolution.</title>
        <authorList>
            <person name="Ling H."/>
            <person name="Ma B."/>
            <person name="Shi X."/>
            <person name="Liu H."/>
            <person name="Dong L."/>
            <person name="Sun H."/>
            <person name="Cao Y."/>
            <person name="Gao Q."/>
            <person name="Zheng S."/>
            <person name="Li Y."/>
            <person name="Yu Y."/>
            <person name="Du H."/>
            <person name="Qi M."/>
            <person name="Li Y."/>
            <person name="Yu H."/>
            <person name="Cui Y."/>
            <person name="Wang N."/>
            <person name="Chen C."/>
            <person name="Wu H."/>
            <person name="Zhao Y."/>
            <person name="Zhang J."/>
            <person name="Li Y."/>
            <person name="Zhou W."/>
            <person name="Zhang B."/>
            <person name="Hu W."/>
            <person name="Eijk M."/>
            <person name="Tang J."/>
            <person name="Witsenboer H."/>
            <person name="Zhao S."/>
            <person name="Li Z."/>
            <person name="Zhang A."/>
            <person name="Wang D."/>
            <person name="Liang C."/>
        </authorList>
    </citation>
    <scope>NUCLEOTIDE SEQUENCE [LARGE SCALE GENOMIC DNA]</scope>
    <source>
        <strain evidence="1">cv. G1812</strain>
    </source>
</reference>
<proteinExistence type="predicted"/>
<evidence type="ECO:0000313" key="2">
    <source>
        <dbReference type="Proteomes" id="UP000015106"/>
    </source>
</evidence>
<reference evidence="1" key="3">
    <citation type="submission" date="2022-06" db="UniProtKB">
        <authorList>
            <consortium name="EnsemblPlants"/>
        </authorList>
    </citation>
    <scope>IDENTIFICATION</scope>
</reference>
<protein>
    <submittedName>
        <fullName evidence="1">Uncharacterized protein</fullName>
    </submittedName>
</protein>
<organism evidence="1 2">
    <name type="scientific">Triticum urartu</name>
    <name type="common">Red wild einkorn</name>
    <name type="synonym">Crithodium urartu</name>
    <dbReference type="NCBI Taxonomy" id="4572"/>
    <lineage>
        <taxon>Eukaryota</taxon>
        <taxon>Viridiplantae</taxon>
        <taxon>Streptophyta</taxon>
        <taxon>Embryophyta</taxon>
        <taxon>Tracheophyta</taxon>
        <taxon>Spermatophyta</taxon>
        <taxon>Magnoliopsida</taxon>
        <taxon>Liliopsida</taxon>
        <taxon>Poales</taxon>
        <taxon>Poaceae</taxon>
        <taxon>BOP clade</taxon>
        <taxon>Pooideae</taxon>
        <taxon>Triticodae</taxon>
        <taxon>Triticeae</taxon>
        <taxon>Triticinae</taxon>
        <taxon>Triticum</taxon>
    </lineage>
</organism>
<dbReference type="Proteomes" id="UP000015106">
    <property type="component" value="Chromosome 2"/>
</dbReference>
<name>A0A8R7PCW9_TRIUA</name>
<accession>A0A8R7PCW9</accession>
<gene>
    <name evidence="1" type="primary">LOC125536672</name>
</gene>
<evidence type="ECO:0000313" key="1">
    <source>
        <dbReference type="EnsemblPlants" id="TuG1812G0200002232.01.T03.cds375826"/>
    </source>
</evidence>